<dbReference type="Proteomes" id="UP000247892">
    <property type="component" value="Unassembled WGS sequence"/>
</dbReference>
<dbReference type="RefSeq" id="WP_110341097.1">
    <property type="nucleotide sequence ID" value="NZ_JBHVKT010000006.1"/>
</dbReference>
<dbReference type="AlphaFoldDB" id="A0A318LF33"/>
<accession>A0A318LF33</accession>
<dbReference type="OrthoDB" id="5294870at2"/>
<gene>
    <name evidence="2" type="ORF">BA062_25310</name>
</gene>
<reference evidence="2 3" key="1">
    <citation type="submission" date="2016-07" db="EMBL/GenBank/DDBJ databases">
        <title>Draft genome sequence of Prauserella sp. YIM 121212, isolated from alkaline soil.</title>
        <authorList>
            <person name="Ruckert C."/>
            <person name="Albersmeier A."/>
            <person name="Jiang C.-L."/>
            <person name="Jiang Y."/>
            <person name="Kalinowski J."/>
            <person name="Schneider O."/>
            <person name="Winkler A."/>
            <person name="Zotchev S.B."/>
        </authorList>
    </citation>
    <scope>NUCLEOTIDE SEQUENCE [LARGE SCALE GENOMIC DNA]</scope>
    <source>
        <strain evidence="2 3">YIM 121212</strain>
    </source>
</reference>
<evidence type="ECO:0000259" key="1">
    <source>
        <dbReference type="Pfam" id="PF07110"/>
    </source>
</evidence>
<dbReference type="InterPro" id="IPR009799">
    <property type="entry name" value="EthD_dom"/>
</dbReference>
<name>A0A318LF33_9PSEU</name>
<evidence type="ECO:0000313" key="2">
    <source>
        <dbReference type="EMBL" id="PXY25490.1"/>
    </source>
</evidence>
<dbReference type="Gene3D" id="3.30.70.100">
    <property type="match status" value="1"/>
</dbReference>
<dbReference type="SUPFAM" id="SSF54909">
    <property type="entry name" value="Dimeric alpha+beta barrel"/>
    <property type="match status" value="1"/>
</dbReference>
<sequence length="99" mass="10846">MYRLTICYGHPADPTAFDEYYRTVHRGLAERVPGIQKFVVGRCDSLDRTPPPYYLVAELSFATKEVMQAALASPEGEAAAADLANFATGGATLFGQEDW</sequence>
<organism evidence="2 3">
    <name type="scientific">Prauserella flavalba</name>
    <dbReference type="NCBI Taxonomy" id="1477506"/>
    <lineage>
        <taxon>Bacteria</taxon>
        <taxon>Bacillati</taxon>
        <taxon>Actinomycetota</taxon>
        <taxon>Actinomycetes</taxon>
        <taxon>Pseudonocardiales</taxon>
        <taxon>Pseudonocardiaceae</taxon>
        <taxon>Prauserella</taxon>
    </lineage>
</organism>
<dbReference type="GO" id="GO:0016491">
    <property type="term" value="F:oxidoreductase activity"/>
    <property type="evidence" value="ECO:0007669"/>
    <property type="project" value="InterPro"/>
</dbReference>
<comment type="caution">
    <text evidence="2">The sequence shown here is derived from an EMBL/GenBank/DDBJ whole genome shotgun (WGS) entry which is preliminary data.</text>
</comment>
<dbReference type="Pfam" id="PF07110">
    <property type="entry name" value="EthD"/>
    <property type="match status" value="1"/>
</dbReference>
<evidence type="ECO:0000313" key="3">
    <source>
        <dbReference type="Proteomes" id="UP000247892"/>
    </source>
</evidence>
<protein>
    <submittedName>
        <fullName evidence="2">Ethyl tert-butyl ether degradation protein EthD</fullName>
    </submittedName>
</protein>
<keyword evidence="3" id="KW-1185">Reference proteome</keyword>
<proteinExistence type="predicted"/>
<dbReference type="InterPro" id="IPR011008">
    <property type="entry name" value="Dimeric_a/b-barrel"/>
</dbReference>
<dbReference type="EMBL" id="MASU01000012">
    <property type="protein sequence ID" value="PXY25490.1"/>
    <property type="molecule type" value="Genomic_DNA"/>
</dbReference>
<feature type="domain" description="EthD" evidence="1">
    <location>
        <begin position="11"/>
        <end position="88"/>
    </location>
</feature>
<dbReference type="NCBIfam" id="TIGR02118">
    <property type="entry name" value="EthD family reductase"/>
    <property type="match status" value="1"/>
</dbReference>